<dbReference type="Proteomes" id="UP001500390">
    <property type="component" value="Unassembled WGS sequence"/>
</dbReference>
<feature type="domain" description="N-acetyltransferase" evidence="1">
    <location>
        <begin position="171"/>
        <end position="321"/>
    </location>
</feature>
<dbReference type="PANTHER" id="PTHR43617">
    <property type="entry name" value="L-AMINO ACID N-ACETYLTRANSFERASE"/>
    <property type="match status" value="1"/>
</dbReference>
<evidence type="ECO:0000313" key="3">
    <source>
        <dbReference type="Proteomes" id="UP001500390"/>
    </source>
</evidence>
<dbReference type="EMBL" id="BAABFX010000036">
    <property type="protein sequence ID" value="GAA4399642.1"/>
    <property type="molecule type" value="Genomic_DNA"/>
</dbReference>
<evidence type="ECO:0000259" key="1">
    <source>
        <dbReference type="PROSITE" id="PS51186"/>
    </source>
</evidence>
<accession>A0ABP8K2V7</accession>
<feature type="domain" description="N-acetyltransferase" evidence="1">
    <location>
        <begin position="25"/>
        <end position="166"/>
    </location>
</feature>
<dbReference type="Pfam" id="PF00583">
    <property type="entry name" value="Acetyltransf_1"/>
    <property type="match status" value="1"/>
</dbReference>
<proteinExistence type="predicted"/>
<dbReference type="PANTHER" id="PTHR43617:SF20">
    <property type="entry name" value="N-ALPHA-ACETYLTRANSFERASE RIMI"/>
    <property type="match status" value="1"/>
</dbReference>
<dbReference type="PROSITE" id="PS51186">
    <property type="entry name" value="GNAT"/>
    <property type="match status" value="2"/>
</dbReference>
<protein>
    <recommendedName>
        <fullName evidence="1">N-acetyltransferase domain-containing protein</fullName>
    </recommendedName>
</protein>
<dbReference type="Gene3D" id="3.40.630.30">
    <property type="match status" value="1"/>
</dbReference>
<reference evidence="3" key="1">
    <citation type="journal article" date="2019" name="Int. J. Syst. Evol. Microbiol.">
        <title>The Global Catalogue of Microorganisms (GCM) 10K type strain sequencing project: providing services to taxonomists for standard genome sequencing and annotation.</title>
        <authorList>
            <consortium name="The Broad Institute Genomics Platform"/>
            <consortium name="The Broad Institute Genome Sequencing Center for Infectious Disease"/>
            <person name="Wu L."/>
            <person name="Ma J."/>
        </authorList>
    </citation>
    <scope>NUCLEOTIDE SEQUENCE [LARGE SCALE GENOMIC DNA]</scope>
    <source>
        <strain evidence="3">JCM 17738</strain>
    </source>
</reference>
<keyword evidence="3" id="KW-1185">Reference proteome</keyword>
<dbReference type="InterPro" id="IPR050276">
    <property type="entry name" value="MshD_Acetyltransferase"/>
</dbReference>
<gene>
    <name evidence="2" type="ORF">GCM10023153_26000</name>
</gene>
<organism evidence="2 3">
    <name type="scientific">Ornithinibacter aureus</name>
    <dbReference type="NCBI Taxonomy" id="622664"/>
    <lineage>
        <taxon>Bacteria</taxon>
        <taxon>Bacillati</taxon>
        <taxon>Actinomycetota</taxon>
        <taxon>Actinomycetes</taxon>
        <taxon>Micrococcales</taxon>
        <taxon>Intrasporangiaceae</taxon>
        <taxon>Ornithinibacter</taxon>
    </lineage>
</organism>
<sequence length="321" mass="35207">MGVWLPQPAPAPSPPRFVEPGMSTLDWKPLTESDLPALTQLALCCLERDGGLPLLATEPMLRQLFLSGHSVGGRDETGDLIAAAGAFLDASATRSVTALIHPSVRSQGIGEQVLTWWLEQAGGGPIRLVAETASPESDAFAERLGLERTFAEHVMRRPLVEVPRIVRPAEVHTYPWTADTQYLFHAAYSRSFANRPGFPDTPYEEWVSSVEEDDGFHPDLSRVALDDDGHVAGFVTISDDWIDQVGVVPEWRGQRLGAHLVVRSLRTLRKAGYDQAWLAVNVDNPSARALYRSLGFLDSGVRARYQQVGPIEATDVPINIP</sequence>
<dbReference type="InterPro" id="IPR000182">
    <property type="entry name" value="GNAT_dom"/>
</dbReference>
<dbReference type="SUPFAM" id="SSF55729">
    <property type="entry name" value="Acyl-CoA N-acyltransferases (Nat)"/>
    <property type="match status" value="2"/>
</dbReference>
<comment type="caution">
    <text evidence="2">The sequence shown here is derived from an EMBL/GenBank/DDBJ whole genome shotgun (WGS) entry which is preliminary data.</text>
</comment>
<dbReference type="CDD" id="cd04301">
    <property type="entry name" value="NAT_SF"/>
    <property type="match status" value="1"/>
</dbReference>
<evidence type="ECO:0000313" key="2">
    <source>
        <dbReference type="EMBL" id="GAA4399642.1"/>
    </source>
</evidence>
<dbReference type="InterPro" id="IPR016181">
    <property type="entry name" value="Acyl_CoA_acyltransferase"/>
</dbReference>
<name>A0ABP8K2V7_9MICO</name>